<keyword evidence="4" id="KW-1185">Reference proteome</keyword>
<dbReference type="AlphaFoldDB" id="A0A9Q1BWZ4"/>
<proteinExistence type="predicted"/>
<protein>
    <recommendedName>
        <fullName evidence="2">Helix-turn-helix domain-containing protein</fullName>
    </recommendedName>
</protein>
<name>A0A9Q1BWZ4_HOLLE</name>
<organism evidence="3 4">
    <name type="scientific">Holothuria leucospilota</name>
    <name type="common">Black long sea cucumber</name>
    <name type="synonym">Mertensiothuria leucospilota</name>
    <dbReference type="NCBI Taxonomy" id="206669"/>
    <lineage>
        <taxon>Eukaryota</taxon>
        <taxon>Metazoa</taxon>
        <taxon>Echinodermata</taxon>
        <taxon>Eleutherozoa</taxon>
        <taxon>Echinozoa</taxon>
        <taxon>Holothuroidea</taxon>
        <taxon>Aspidochirotacea</taxon>
        <taxon>Aspidochirotida</taxon>
        <taxon>Holothuriidae</taxon>
        <taxon>Holothuria</taxon>
    </lineage>
</organism>
<feature type="region of interest" description="Disordered" evidence="1">
    <location>
        <begin position="59"/>
        <end position="84"/>
    </location>
</feature>
<dbReference type="PANTHER" id="PTHR21301">
    <property type="entry name" value="REVERSE TRANSCRIPTASE"/>
    <property type="match status" value="1"/>
</dbReference>
<reference evidence="3" key="1">
    <citation type="submission" date="2021-10" db="EMBL/GenBank/DDBJ databases">
        <title>Tropical sea cucumber genome reveals ecological adaptation and Cuvierian tubules defense mechanism.</title>
        <authorList>
            <person name="Chen T."/>
        </authorList>
    </citation>
    <scope>NUCLEOTIDE SEQUENCE</scope>
    <source>
        <strain evidence="3">Nanhai2018</strain>
        <tissue evidence="3">Muscle</tissue>
    </source>
</reference>
<dbReference type="Pfam" id="PF26215">
    <property type="entry name" value="HTH_animal"/>
    <property type="match status" value="1"/>
</dbReference>
<evidence type="ECO:0000259" key="2">
    <source>
        <dbReference type="Pfam" id="PF26215"/>
    </source>
</evidence>
<dbReference type="EMBL" id="JAIZAY010000010">
    <property type="protein sequence ID" value="KAJ8034175.1"/>
    <property type="molecule type" value="Genomic_DNA"/>
</dbReference>
<dbReference type="PANTHER" id="PTHR21301:SF10">
    <property type="entry name" value="REVERSE TRANSCRIPTASE DOMAIN-CONTAINING PROTEIN"/>
    <property type="match status" value="1"/>
</dbReference>
<accession>A0A9Q1BWZ4</accession>
<evidence type="ECO:0000313" key="4">
    <source>
        <dbReference type="Proteomes" id="UP001152320"/>
    </source>
</evidence>
<comment type="caution">
    <text evidence="3">The sequence shown here is derived from an EMBL/GenBank/DDBJ whole genome shotgun (WGS) entry which is preliminary data.</text>
</comment>
<evidence type="ECO:0000313" key="3">
    <source>
        <dbReference type="EMBL" id="KAJ8034175.1"/>
    </source>
</evidence>
<gene>
    <name evidence="3" type="ORF">HOLleu_20901</name>
</gene>
<evidence type="ECO:0000256" key="1">
    <source>
        <dbReference type="SAM" id="MobiDB-lite"/>
    </source>
</evidence>
<feature type="domain" description="Helix-turn-helix" evidence="2">
    <location>
        <begin position="11"/>
        <end position="64"/>
    </location>
</feature>
<dbReference type="InterPro" id="IPR058912">
    <property type="entry name" value="HTH_animal"/>
</dbReference>
<sequence length="195" mass="22303">MPYMKQNNTSLYVHRESNHPPSIIKNIPKAVNRRLSTISSNDAVFDAAAPPYQEALTKSGYQHQLRYEPPSRNNNNEKRKRKRNITWFNPPYSANVATNVGKKFLNLLEKCFPPGHQLRKILNRNTVKISYSCMPNVHQIITSHNKSILRAEKTADRARNTRSCNCRKDNPCPLEGNCLASGIIYQALVTRQDTL</sequence>
<dbReference type="Proteomes" id="UP001152320">
    <property type="component" value="Chromosome 10"/>
</dbReference>
<dbReference type="OrthoDB" id="10063818at2759"/>